<organism evidence="1">
    <name type="scientific">Arundo donax</name>
    <name type="common">Giant reed</name>
    <name type="synonym">Donax arundinaceus</name>
    <dbReference type="NCBI Taxonomy" id="35708"/>
    <lineage>
        <taxon>Eukaryota</taxon>
        <taxon>Viridiplantae</taxon>
        <taxon>Streptophyta</taxon>
        <taxon>Embryophyta</taxon>
        <taxon>Tracheophyta</taxon>
        <taxon>Spermatophyta</taxon>
        <taxon>Magnoliopsida</taxon>
        <taxon>Liliopsida</taxon>
        <taxon>Poales</taxon>
        <taxon>Poaceae</taxon>
        <taxon>PACMAD clade</taxon>
        <taxon>Arundinoideae</taxon>
        <taxon>Arundineae</taxon>
        <taxon>Arundo</taxon>
    </lineage>
</organism>
<dbReference type="AlphaFoldDB" id="A0A0A9FDB0"/>
<accession>A0A0A9FDB0</accession>
<evidence type="ECO:0000313" key="1">
    <source>
        <dbReference type="EMBL" id="JAE06248.1"/>
    </source>
</evidence>
<reference evidence="1" key="1">
    <citation type="submission" date="2014-09" db="EMBL/GenBank/DDBJ databases">
        <authorList>
            <person name="Magalhaes I.L.F."/>
            <person name="Oliveira U."/>
            <person name="Santos F.R."/>
            <person name="Vidigal T.H.D.A."/>
            <person name="Brescovit A.D."/>
            <person name="Santos A.J."/>
        </authorList>
    </citation>
    <scope>NUCLEOTIDE SEQUENCE</scope>
    <source>
        <tissue evidence="1">Shoot tissue taken approximately 20 cm above the soil surface</tissue>
    </source>
</reference>
<sequence>MRKSVRSRGAVGASMAPCGEGYRACYSVMALGCRFASVLGFELGLAGSCPRNAWHQPLVRFFVRC</sequence>
<reference evidence="1" key="2">
    <citation type="journal article" date="2015" name="Data Brief">
        <title>Shoot transcriptome of the giant reed, Arundo donax.</title>
        <authorList>
            <person name="Barrero R.A."/>
            <person name="Guerrero F.D."/>
            <person name="Moolhuijzen P."/>
            <person name="Goolsby J.A."/>
            <person name="Tidwell J."/>
            <person name="Bellgard S.E."/>
            <person name="Bellgard M.I."/>
        </authorList>
    </citation>
    <scope>NUCLEOTIDE SEQUENCE</scope>
    <source>
        <tissue evidence="1">Shoot tissue taken approximately 20 cm above the soil surface</tissue>
    </source>
</reference>
<proteinExistence type="predicted"/>
<name>A0A0A9FDB0_ARUDO</name>
<protein>
    <submittedName>
        <fullName evidence="1">Uncharacterized protein</fullName>
    </submittedName>
</protein>
<dbReference type="EMBL" id="GBRH01191648">
    <property type="protein sequence ID" value="JAE06248.1"/>
    <property type="molecule type" value="Transcribed_RNA"/>
</dbReference>